<feature type="compositionally biased region" description="Low complexity" evidence="1">
    <location>
        <begin position="140"/>
        <end position="162"/>
    </location>
</feature>
<protein>
    <recommendedName>
        <fullName evidence="2">Phosphofurin acidic cluster sorting protein 1/2 C-terminal domain-containing protein</fullName>
    </recommendedName>
</protein>
<evidence type="ECO:0000313" key="4">
    <source>
        <dbReference type="Proteomes" id="UP000075901"/>
    </source>
</evidence>
<dbReference type="PANTHER" id="PTHR13280">
    <property type="entry name" value="PHOSPHOFURIN ACIDIC CLUSTER SORTING PROTEIN"/>
    <property type="match status" value="1"/>
</dbReference>
<name>A0A182SSQ6_9DIPT</name>
<organism evidence="3 4">
    <name type="scientific">Anopheles maculatus</name>
    <dbReference type="NCBI Taxonomy" id="74869"/>
    <lineage>
        <taxon>Eukaryota</taxon>
        <taxon>Metazoa</taxon>
        <taxon>Ecdysozoa</taxon>
        <taxon>Arthropoda</taxon>
        <taxon>Hexapoda</taxon>
        <taxon>Insecta</taxon>
        <taxon>Pterygota</taxon>
        <taxon>Neoptera</taxon>
        <taxon>Endopterygota</taxon>
        <taxon>Diptera</taxon>
        <taxon>Nematocera</taxon>
        <taxon>Culicoidea</taxon>
        <taxon>Culicidae</taxon>
        <taxon>Anophelinae</taxon>
        <taxon>Anopheles</taxon>
        <taxon>Anopheles maculatus group</taxon>
    </lineage>
</organism>
<evidence type="ECO:0000256" key="1">
    <source>
        <dbReference type="SAM" id="MobiDB-lite"/>
    </source>
</evidence>
<dbReference type="PANTHER" id="PTHR13280:SF17">
    <property type="entry name" value="KRUEPPEL TARGET AT 95D, ISOFORM A"/>
    <property type="match status" value="1"/>
</dbReference>
<evidence type="ECO:0000313" key="3">
    <source>
        <dbReference type="EnsemblMetazoa" id="AMAM012656-PA"/>
    </source>
</evidence>
<dbReference type="GO" id="GO:0072659">
    <property type="term" value="P:protein localization to plasma membrane"/>
    <property type="evidence" value="ECO:0007669"/>
    <property type="project" value="TreeGrafter"/>
</dbReference>
<evidence type="ECO:0000259" key="2">
    <source>
        <dbReference type="Pfam" id="PF10254"/>
    </source>
</evidence>
<feature type="region of interest" description="Disordered" evidence="1">
    <location>
        <begin position="140"/>
        <end position="179"/>
    </location>
</feature>
<dbReference type="Pfam" id="PF10254">
    <property type="entry name" value="Pacs-1"/>
    <property type="match status" value="1"/>
</dbReference>
<sequence>MRLGKKKEKDRDAEKEQCVEGVARLICSPKQSHPVPLRVYIDGTEWTGVKFFQLSSQWQTHIKNFPIALVGAPLAPAEMLTYSSPSAATTILHHHPIRAGAISFGPLLPAGCCSTPVTKLPPLPRSAGCEPPVNTPFLTSIAGSGHGHTGTTSSSSSNTGASRLLRPRSWAAVSRSRGD</sequence>
<dbReference type="AlphaFoldDB" id="A0A182SSQ6"/>
<feature type="domain" description="Phosphofurin acidic cluster sorting protein 1/2 C-terminal" evidence="2">
    <location>
        <begin position="1"/>
        <end position="71"/>
    </location>
</feature>
<keyword evidence="4" id="KW-1185">Reference proteome</keyword>
<dbReference type="VEuPathDB" id="VectorBase:AMAM012656"/>
<dbReference type="InterPro" id="IPR019381">
    <property type="entry name" value="PACS1/2_C"/>
</dbReference>
<reference evidence="3" key="2">
    <citation type="submission" date="2020-05" db="UniProtKB">
        <authorList>
            <consortium name="EnsemblMetazoa"/>
        </authorList>
    </citation>
    <scope>IDENTIFICATION</scope>
    <source>
        <strain evidence="3">maculatus3</strain>
    </source>
</reference>
<dbReference type="Proteomes" id="UP000075901">
    <property type="component" value="Unassembled WGS sequence"/>
</dbReference>
<dbReference type="EnsemblMetazoa" id="AMAM012656-RA">
    <property type="protein sequence ID" value="AMAM012656-PA"/>
    <property type="gene ID" value="AMAM012656"/>
</dbReference>
<proteinExistence type="predicted"/>
<reference evidence="4" key="1">
    <citation type="submission" date="2013-09" db="EMBL/GenBank/DDBJ databases">
        <title>The Genome Sequence of Anopheles maculatus species B.</title>
        <authorList>
            <consortium name="The Broad Institute Genomics Platform"/>
            <person name="Neafsey D.E."/>
            <person name="Besansky N."/>
            <person name="Howell P."/>
            <person name="Walton C."/>
            <person name="Young S.K."/>
            <person name="Zeng Q."/>
            <person name="Gargeya S."/>
            <person name="Fitzgerald M."/>
            <person name="Haas B."/>
            <person name="Abouelleil A."/>
            <person name="Allen A.W."/>
            <person name="Alvarado L."/>
            <person name="Arachchi H.M."/>
            <person name="Berlin A.M."/>
            <person name="Chapman S.B."/>
            <person name="Gainer-Dewar J."/>
            <person name="Goldberg J."/>
            <person name="Griggs A."/>
            <person name="Gujja S."/>
            <person name="Hansen M."/>
            <person name="Howarth C."/>
            <person name="Imamovic A."/>
            <person name="Ireland A."/>
            <person name="Larimer J."/>
            <person name="McCowan C."/>
            <person name="Murphy C."/>
            <person name="Pearson M."/>
            <person name="Poon T.W."/>
            <person name="Priest M."/>
            <person name="Roberts A."/>
            <person name="Saif S."/>
            <person name="Shea T."/>
            <person name="Sisk P."/>
            <person name="Sykes S."/>
            <person name="Wortman J."/>
            <person name="Nusbaum C."/>
            <person name="Birren B."/>
        </authorList>
    </citation>
    <scope>NUCLEOTIDE SEQUENCE [LARGE SCALE GENOMIC DNA]</scope>
    <source>
        <strain evidence="4">maculatus3</strain>
    </source>
</reference>
<accession>A0A182SSQ6</accession>